<comment type="caution">
    <text evidence="1">The sequence shown here is derived from an EMBL/GenBank/DDBJ whole genome shotgun (WGS) entry which is preliminary data.</text>
</comment>
<reference evidence="1 2" key="1">
    <citation type="journal article" date="2022" name="Hortic Res">
        <title>A haplotype resolved chromosomal level avocado genome allows analysis of novel avocado genes.</title>
        <authorList>
            <person name="Nath O."/>
            <person name="Fletcher S.J."/>
            <person name="Hayward A."/>
            <person name="Shaw L.M."/>
            <person name="Masouleh A.K."/>
            <person name="Furtado A."/>
            <person name="Henry R.J."/>
            <person name="Mitter N."/>
        </authorList>
    </citation>
    <scope>NUCLEOTIDE SEQUENCE [LARGE SCALE GENOMIC DNA]</scope>
    <source>
        <strain evidence="2">cv. Hass</strain>
    </source>
</reference>
<dbReference type="EMBL" id="CM056810">
    <property type="protein sequence ID" value="KAJ8645232.1"/>
    <property type="molecule type" value="Genomic_DNA"/>
</dbReference>
<gene>
    <name evidence="1" type="ORF">MRB53_006980</name>
</gene>
<sequence length="985" mass="107987">MGSTLSPSDNSSWVSPSGEFAFGFRPLEWNSKLFLLGIWFDKIPQKTLVWSVNRDNPVQEGSKVSLMDGELILRDHQGQEIWRAQTNDTVTSAAMRNDGNFVLMGTGSASRWESFTDPTDTILPSQRLGLSGMLSSRESVMNYSSGKFRLNLQSDGNLVLEEVALPSKNPYGAYWKSGTAGDGTQVVFNLTGYIYITLQNGSRSNLTQGNIVSTGDFYQRATLDYDGVFRQYVYPKNLSDSGQWGESWTAVLSVPQDICMATSVDVGGGVCGFNGYCRLDGNQTTCLCPNGYTYLDANNRYKGCKENFVPQSCATDDSVKEPLFGLDEMINTDWPLSDYEHYKPVNENQCREACLGDCLCAVAIFRDGDCWKKKLPLSNGRMNAGVGGKALIKVRRGNSTSPPGPPGSSRGKEDKGTLVLIISVILGGSGFLNFLLLAILVAIYFSYHKKVIKLTLNSEKLQSGFCSNPFIMSTATFHLLWFLLTLLPISAYTQTARTIDMGSTLSPSDNSSWVSPSGEFAFGFRPLEGNSKLFLLGIWFDKIPQKTLVWSVNRDNPVQEGSKVSLMDGELILRDNQGQEIWRAQTNGTVTSAAMRNDGNFVLMGTGSASRWESFTDPTDTILPSQRLGLSGMLSSCESETNYSSGKFRLNLQSDGNLVLEEVALPSKNPYGAYWKSGTAGDGTQVVFNLTGYIYITLQNGSRSNLTQGNIVSTGDFYQRATLDYDGVFRQYVYPKTKNLSDSGQWGESWTAVLSVPQDICMATSVDVGGGVCGFNGYCRLDENQPTCLCPNGYTYLDANNRYKGCKESFVPQSCATDDSVKEPLFVMEEMINIDWPLSDYEHYKPVNENQCREACLGDCLCAVAIFRDGDCWKKKLPLSNGRMNAGVGGKALIKVRRGNSTSPPGPPGSSRGKEDKGTLVLIISVILGSSGFLNFLLLAILLAIYFSYHKKVIKLTMNSAMIGTNLSTLSLIMVSVELGNKVVE</sequence>
<keyword evidence="2" id="KW-1185">Reference proteome</keyword>
<evidence type="ECO:0000313" key="1">
    <source>
        <dbReference type="EMBL" id="KAJ8645232.1"/>
    </source>
</evidence>
<name>A0ACC2MHP3_PERAE</name>
<evidence type="ECO:0000313" key="2">
    <source>
        <dbReference type="Proteomes" id="UP001234297"/>
    </source>
</evidence>
<protein>
    <submittedName>
        <fullName evidence="1">Uncharacterized protein</fullName>
    </submittedName>
</protein>
<dbReference type="Proteomes" id="UP001234297">
    <property type="component" value="Chromosome 2"/>
</dbReference>
<organism evidence="1 2">
    <name type="scientific">Persea americana</name>
    <name type="common">Avocado</name>
    <dbReference type="NCBI Taxonomy" id="3435"/>
    <lineage>
        <taxon>Eukaryota</taxon>
        <taxon>Viridiplantae</taxon>
        <taxon>Streptophyta</taxon>
        <taxon>Embryophyta</taxon>
        <taxon>Tracheophyta</taxon>
        <taxon>Spermatophyta</taxon>
        <taxon>Magnoliopsida</taxon>
        <taxon>Magnoliidae</taxon>
        <taxon>Laurales</taxon>
        <taxon>Lauraceae</taxon>
        <taxon>Persea</taxon>
    </lineage>
</organism>
<accession>A0ACC2MHP3</accession>
<proteinExistence type="predicted"/>